<dbReference type="InterPro" id="IPR006776">
    <property type="entry name" value="SsgB"/>
</dbReference>
<organism evidence="7 8">
    <name type="scientific">Streptomyces morookaense</name>
    <name type="common">Streptoverticillium morookaense</name>
    <dbReference type="NCBI Taxonomy" id="1970"/>
    <lineage>
        <taxon>Bacteria</taxon>
        <taxon>Bacillati</taxon>
        <taxon>Actinomycetota</taxon>
        <taxon>Actinomycetes</taxon>
        <taxon>Kitasatosporales</taxon>
        <taxon>Streptomycetaceae</taxon>
        <taxon>Streptomyces</taxon>
    </lineage>
</organism>
<proteinExistence type="inferred from homology"/>
<gene>
    <name evidence="7" type="ORF">HG542_00215</name>
</gene>
<dbReference type="GO" id="GO:0000917">
    <property type="term" value="P:division septum assembly"/>
    <property type="evidence" value="ECO:0007669"/>
    <property type="project" value="UniProtKB-KW"/>
</dbReference>
<dbReference type="Pfam" id="PF04686">
    <property type="entry name" value="SsgA"/>
    <property type="match status" value="1"/>
</dbReference>
<evidence type="ECO:0000256" key="2">
    <source>
        <dbReference type="ARBA" id="ARBA00009323"/>
    </source>
</evidence>
<keyword evidence="8" id="KW-1185">Reference proteome</keyword>
<dbReference type="AlphaFoldDB" id="A0A7Y7AZA3"/>
<comment type="subcellular location">
    <subcellularLocation>
        <location evidence="1">Cell septum</location>
    </subcellularLocation>
</comment>
<keyword evidence="4" id="KW-0749">Sporulation</keyword>
<reference evidence="7 8" key="1">
    <citation type="submission" date="2020-04" db="EMBL/GenBank/DDBJ databases">
        <title>Draft Genome Sequence of Streptomyces morookaense DSM 40503, an 8-azaguanine-producing strain.</title>
        <authorList>
            <person name="Qi J."/>
            <person name="Gao J.-M."/>
        </authorList>
    </citation>
    <scope>NUCLEOTIDE SEQUENCE [LARGE SCALE GENOMIC DNA]</scope>
    <source>
        <strain evidence="7 8">DSM 40503</strain>
    </source>
</reference>
<sequence>MSTVIDQAVQARLIASTPPTRTVRARLRYASADPFAVHIVFPPAASLDGSEVSWTFARELLARGLLTPSGTGDVRVWPCGPQRTVLELHAAEGVAMVQIDTAELRGFLAGSYAVVPAGSEGVHLDVEGDLAALLAP</sequence>
<dbReference type="EMBL" id="JABBXF010000001">
    <property type="protein sequence ID" value="NVK76077.1"/>
    <property type="molecule type" value="Genomic_DNA"/>
</dbReference>
<evidence type="ECO:0000313" key="7">
    <source>
        <dbReference type="EMBL" id="NVK76077.1"/>
    </source>
</evidence>
<evidence type="ECO:0000256" key="4">
    <source>
        <dbReference type="ARBA" id="ARBA00022969"/>
    </source>
</evidence>
<evidence type="ECO:0000256" key="3">
    <source>
        <dbReference type="ARBA" id="ARBA00022618"/>
    </source>
</evidence>
<dbReference type="Proteomes" id="UP000587462">
    <property type="component" value="Unassembled WGS sequence"/>
</dbReference>
<keyword evidence="5" id="KW-0717">Septation</keyword>
<evidence type="ECO:0000256" key="5">
    <source>
        <dbReference type="ARBA" id="ARBA00023210"/>
    </source>
</evidence>
<comment type="caution">
    <text evidence="7">The sequence shown here is derived from an EMBL/GenBank/DDBJ whole genome shotgun (WGS) entry which is preliminary data.</text>
</comment>
<evidence type="ECO:0000313" key="8">
    <source>
        <dbReference type="Proteomes" id="UP000587462"/>
    </source>
</evidence>
<evidence type="ECO:0000256" key="6">
    <source>
        <dbReference type="ARBA" id="ARBA00023306"/>
    </source>
</evidence>
<name>A0A7Y7AZA3_STRMO</name>
<accession>A0A7Y7AZA3</accession>
<dbReference type="Gene3D" id="2.30.31.20">
    <property type="entry name" value="Sporulation-specific cell division protein SsgB"/>
    <property type="match status" value="1"/>
</dbReference>
<dbReference type="InterPro" id="IPR038658">
    <property type="entry name" value="SsgB_sf"/>
</dbReference>
<dbReference type="GO" id="GO:0030428">
    <property type="term" value="C:cell septum"/>
    <property type="evidence" value="ECO:0007669"/>
    <property type="project" value="UniProtKB-SubCell"/>
</dbReference>
<dbReference type="GO" id="GO:0030435">
    <property type="term" value="P:sporulation resulting in formation of a cellular spore"/>
    <property type="evidence" value="ECO:0007669"/>
    <property type="project" value="UniProtKB-KW"/>
</dbReference>
<evidence type="ECO:0000256" key="1">
    <source>
        <dbReference type="ARBA" id="ARBA00004431"/>
    </source>
</evidence>
<keyword evidence="3 7" id="KW-0132">Cell division</keyword>
<dbReference type="RefSeq" id="WP_171077878.1">
    <property type="nucleotide sequence ID" value="NZ_BNBU01000007.1"/>
</dbReference>
<comment type="similarity">
    <text evidence="2">Belongs to the SsgA family.</text>
</comment>
<keyword evidence="6" id="KW-0131">Cell cycle</keyword>
<protein>
    <submittedName>
        <fullName evidence="7">SsgA family sporulation/cell division regulator</fullName>
    </submittedName>
</protein>